<name>A0A3N4YNM5_9MICO</name>
<dbReference type="RefSeq" id="WP_123814147.1">
    <property type="nucleotide sequence ID" value="NZ_RKQZ01000001.1"/>
</dbReference>
<evidence type="ECO:0000256" key="1">
    <source>
        <dbReference type="SAM" id="MobiDB-lite"/>
    </source>
</evidence>
<protein>
    <submittedName>
        <fullName evidence="2">Uncharacterized protein</fullName>
    </submittedName>
</protein>
<feature type="region of interest" description="Disordered" evidence="1">
    <location>
        <begin position="1"/>
        <end position="94"/>
    </location>
</feature>
<dbReference type="EMBL" id="RKQZ01000001">
    <property type="protein sequence ID" value="RPF21056.1"/>
    <property type="molecule type" value="Genomic_DNA"/>
</dbReference>
<sequence>MMTEAGESQSNGSDVEAEGEGEQTESGPAWAEPVDESLASYARIAPRLRKRRPTRSEVLGGGDATKAPKNLGIGELRPITGDSSGVSWDDPEEL</sequence>
<feature type="compositionally biased region" description="Polar residues" evidence="1">
    <location>
        <begin position="1"/>
        <end position="13"/>
    </location>
</feature>
<evidence type="ECO:0000313" key="3">
    <source>
        <dbReference type="Proteomes" id="UP000280501"/>
    </source>
</evidence>
<accession>A0A3N4YNM5</accession>
<evidence type="ECO:0000313" key="2">
    <source>
        <dbReference type="EMBL" id="RPF21056.1"/>
    </source>
</evidence>
<gene>
    <name evidence="2" type="ORF">EDD34_1666</name>
</gene>
<comment type="caution">
    <text evidence="2">The sequence shown here is derived from an EMBL/GenBank/DDBJ whole genome shotgun (WGS) entry which is preliminary data.</text>
</comment>
<reference evidence="2 3" key="1">
    <citation type="submission" date="2018-11" db="EMBL/GenBank/DDBJ databases">
        <title>Sequencing the genomes of 1000 actinobacteria strains.</title>
        <authorList>
            <person name="Klenk H.-P."/>
        </authorList>
    </citation>
    <scope>NUCLEOTIDE SEQUENCE [LARGE SCALE GENOMIC DNA]</scope>
    <source>
        <strain evidence="2 3">DSM 15700</strain>
    </source>
</reference>
<keyword evidence="3" id="KW-1185">Reference proteome</keyword>
<dbReference type="Proteomes" id="UP000280501">
    <property type="component" value="Unassembled WGS sequence"/>
</dbReference>
<dbReference type="AlphaFoldDB" id="A0A3N4YNM5"/>
<organism evidence="2 3">
    <name type="scientific">Myceligenerans xiligouense</name>
    <dbReference type="NCBI Taxonomy" id="253184"/>
    <lineage>
        <taxon>Bacteria</taxon>
        <taxon>Bacillati</taxon>
        <taxon>Actinomycetota</taxon>
        <taxon>Actinomycetes</taxon>
        <taxon>Micrococcales</taxon>
        <taxon>Promicromonosporaceae</taxon>
        <taxon>Myceligenerans</taxon>
    </lineage>
</organism>
<dbReference type="OrthoDB" id="5149691at2"/>
<proteinExistence type="predicted"/>